<evidence type="ECO:0000313" key="1">
    <source>
        <dbReference type="EMBL" id="TNC06533.1"/>
    </source>
</evidence>
<dbReference type="Proteomes" id="UP000305267">
    <property type="component" value="Unassembled WGS sequence"/>
</dbReference>
<evidence type="ECO:0000313" key="2">
    <source>
        <dbReference type="Proteomes" id="UP000305267"/>
    </source>
</evidence>
<proteinExistence type="predicted"/>
<accession>A0A5C4L6Q2</accession>
<comment type="caution">
    <text evidence="1">The sequence shown here is derived from an EMBL/GenBank/DDBJ whole genome shotgun (WGS) entry which is preliminary data.</text>
</comment>
<protein>
    <submittedName>
        <fullName evidence="1">Uncharacterized protein</fullName>
    </submittedName>
</protein>
<keyword evidence="2" id="KW-1185">Reference proteome</keyword>
<sequence length="65" mass="7562">MRDGETELDMVLRHVEDGARQIAKQRALIARLQQSGLKTEQAEALLIVFEDIQRQHQEHLARLTR</sequence>
<reference evidence="1 2" key="1">
    <citation type="submission" date="2019-06" db="EMBL/GenBank/DDBJ databases">
        <title>Genome of Methylobacterium sp. 17Sr1-39.</title>
        <authorList>
            <person name="Seo T."/>
        </authorList>
    </citation>
    <scope>NUCLEOTIDE SEQUENCE [LARGE SCALE GENOMIC DNA]</scope>
    <source>
        <strain evidence="1 2">17Sr1-39</strain>
    </source>
</reference>
<name>A0A5C4L6Q2_9HYPH</name>
<dbReference type="OrthoDB" id="8000372at2"/>
<dbReference type="AlphaFoldDB" id="A0A5C4L6Q2"/>
<dbReference type="RefSeq" id="WP_139040499.1">
    <property type="nucleotide sequence ID" value="NZ_VDDA01000048.1"/>
</dbReference>
<organism evidence="1 2">
    <name type="scientific">Methylobacterium terricola</name>
    <dbReference type="NCBI Taxonomy" id="2583531"/>
    <lineage>
        <taxon>Bacteria</taxon>
        <taxon>Pseudomonadati</taxon>
        <taxon>Pseudomonadota</taxon>
        <taxon>Alphaproteobacteria</taxon>
        <taxon>Hyphomicrobiales</taxon>
        <taxon>Methylobacteriaceae</taxon>
        <taxon>Methylobacterium</taxon>
    </lineage>
</organism>
<dbReference type="EMBL" id="VDDA01000048">
    <property type="protein sequence ID" value="TNC06533.1"/>
    <property type="molecule type" value="Genomic_DNA"/>
</dbReference>
<gene>
    <name evidence="1" type="ORF">FF100_34360</name>
</gene>